<reference evidence="2 3" key="1">
    <citation type="submission" date="2024-04" db="EMBL/GenBank/DDBJ databases">
        <title>Genome sequencing and assembly of rice foliar adapted Chryseobacterium endophyticum OsEnb-ALM-A6.</title>
        <authorList>
            <person name="Kumar S."/>
            <person name="Javed M."/>
            <person name="Chouhan V."/>
            <person name="Charishma K."/>
            <person name="Patel A."/>
            <person name="Kumar M."/>
            <person name="Sahu K.P."/>
            <person name="Kumar A."/>
        </authorList>
    </citation>
    <scope>NUCLEOTIDE SEQUENCE [LARGE SCALE GENOMIC DNA]</scope>
    <source>
        <strain evidence="2 3">OsEnb-ALM-A6</strain>
    </source>
</reference>
<dbReference type="AlphaFoldDB" id="A0AAU6WRU9"/>
<evidence type="ECO:0000313" key="2">
    <source>
        <dbReference type="EMBL" id="XAO74810.1"/>
    </source>
</evidence>
<protein>
    <submittedName>
        <fullName evidence="2">Uncharacterized protein</fullName>
    </submittedName>
</protein>
<evidence type="ECO:0000313" key="3">
    <source>
        <dbReference type="Proteomes" id="UP001463665"/>
    </source>
</evidence>
<dbReference type="RefSeq" id="WP_294237506.1">
    <property type="nucleotide sequence ID" value="NZ_CP154834.1"/>
</dbReference>
<dbReference type="Proteomes" id="UP001463665">
    <property type="component" value="Chromosome"/>
</dbReference>
<proteinExistence type="predicted"/>
<accession>A0AAU6WRU9</accession>
<sequence>MKSIYITLFLACGLHAYAQENRKTSDAQTQEAVNYKESKALEDRMMKEAQQRIAEKPLASKLASEEGLPVKLKSQTTTGTSQDRQHKLLSTRDVTIQDIRKTIPKD</sequence>
<feature type="region of interest" description="Disordered" evidence="1">
    <location>
        <begin position="56"/>
        <end position="90"/>
    </location>
</feature>
<organism evidence="2 3">
    <name type="scientific">Chryseobacterium endophyticum</name>
    <dbReference type="NCBI Taxonomy" id="1854762"/>
    <lineage>
        <taxon>Bacteria</taxon>
        <taxon>Pseudomonadati</taxon>
        <taxon>Bacteroidota</taxon>
        <taxon>Flavobacteriia</taxon>
        <taxon>Flavobacteriales</taxon>
        <taxon>Weeksellaceae</taxon>
        <taxon>Chryseobacterium group</taxon>
        <taxon>Chryseobacterium</taxon>
    </lineage>
</organism>
<evidence type="ECO:0000256" key="1">
    <source>
        <dbReference type="SAM" id="MobiDB-lite"/>
    </source>
</evidence>
<keyword evidence="3" id="KW-1185">Reference proteome</keyword>
<feature type="compositionally biased region" description="Polar residues" evidence="1">
    <location>
        <begin position="73"/>
        <end position="82"/>
    </location>
</feature>
<gene>
    <name evidence="2" type="ORF">AAFP95_01855</name>
</gene>
<dbReference type="EMBL" id="CP154834">
    <property type="protein sequence ID" value="XAO74810.1"/>
    <property type="molecule type" value="Genomic_DNA"/>
</dbReference>
<name>A0AAU6WRU9_9FLAO</name>